<reference evidence="1 2" key="1">
    <citation type="submission" date="2018-09" db="EMBL/GenBank/DDBJ databases">
        <title>Genomic investigation of the strawberry pathogen Phytophthora fragariae indicates pathogenicity is determined by transcriptional variation in three key races.</title>
        <authorList>
            <person name="Adams T.M."/>
            <person name="Armitage A.D."/>
            <person name="Sobczyk M.K."/>
            <person name="Bates H.J."/>
            <person name="Dunwell J.M."/>
            <person name="Nellist C.F."/>
            <person name="Harrison R.J."/>
        </authorList>
    </citation>
    <scope>NUCLEOTIDE SEQUENCE [LARGE SCALE GENOMIC DNA]</scope>
    <source>
        <strain evidence="1 2">ONT-3</strain>
    </source>
</reference>
<evidence type="ECO:0000313" key="2">
    <source>
        <dbReference type="Proteomes" id="UP000488956"/>
    </source>
</evidence>
<name>A0A6G0KMP2_9STRA</name>
<comment type="caution">
    <text evidence="1">The sequence shown here is derived from an EMBL/GenBank/DDBJ whole genome shotgun (WGS) entry which is preliminary data.</text>
</comment>
<protein>
    <submittedName>
        <fullName evidence="1">Uncharacterized protein</fullName>
    </submittedName>
</protein>
<dbReference type="EMBL" id="QXFX01001280">
    <property type="protein sequence ID" value="KAE9093197.1"/>
    <property type="molecule type" value="Genomic_DNA"/>
</dbReference>
<gene>
    <name evidence="1" type="ORF">PF010_g17574</name>
</gene>
<evidence type="ECO:0000313" key="1">
    <source>
        <dbReference type="EMBL" id="KAE9093197.1"/>
    </source>
</evidence>
<organism evidence="1 2">
    <name type="scientific">Phytophthora fragariae</name>
    <dbReference type="NCBI Taxonomy" id="53985"/>
    <lineage>
        <taxon>Eukaryota</taxon>
        <taxon>Sar</taxon>
        <taxon>Stramenopiles</taxon>
        <taxon>Oomycota</taxon>
        <taxon>Peronosporomycetes</taxon>
        <taxon>Peronosporales</taxon>
        <taxon>Peronosporaceae</taxon>
        <taxon>Phytophthora</taxon>
    </lineage>
</organism>
<proteinExistence type="predicted"/>
<accession>A0A6G0KMP2</accession>
<dbReference type="AlphaFoldDB" id="A0A6G0KMP2"/>
<dbReference type="Proteomes" id="UP000488956">
    <property type="component" value="Unassembled WGS sequence"/>
</dbReference>
<sequence length="125" mass="13717">MVSLAVAHGKFSVIVKFPVSILNYKCTQIICRACIIAVGVIRSQGSMPIGEFVEGSNEVWLKRLQCDEDGYHGNFDAPQSERWFENFCNPLAAKNGPSTIHVDDASYHILVGPVGDLITCPPPLR</sequence>